<dbReference type="SUPFAM" id="SSF53597">
    <property type="entry name" value="Dihydrofolate reductase-like"/>
    <property type="match status" value="1"/>
</dbReference>
<evidence type="ECO:0000256" key="4">
    <source>
        <dbReference type="ARBA" id="ARBA00022563"/>
    </source>
</evidence>
<dbReference type="PROSITE" id="PS51330">
    <property type="entry name" value="DHFR_2"/>
    <property type="match status" value="1"/>
</dbReference>
<dbReference type="RefSeq" id="WP_188892738.1">
    <property type="nucleotide sequence ID" value="NZ_BMHY01000019.1"/>
</dbReference>
<organism evidence="10 11">
    <name type="scientific">Paenibacillus radicis</name>
    <name type="common">ex Gao et al. 2016</name>
    <dbReference type="NCBI Taxonomy" id="1737354"/>
    <lineage>
        <taxon>Bacteria</taxon>
        <taxon>Bacillati</taxon>
        <taxon>Bacillota</taxon>
        <taxon>Bacilli</taxon>
        <taxon>Bacillales</taxon>
        <taxon>Paenibacillaceae</taxon>
        <taxon>Paenibacillus</taxon>
    </lineage>
</organism>
<dbReference type="Proteomes" id="UP000600247">
    <property type="component" value="Unassembled WGS sequence"/>
</dbReference>
<protein>
    <recommendedName>
        <fullName evidence="3 8">Dihydrofolate reductase</fullName>
        <ecNumber evidence="3 8">1.5.1.3</ecNumber>
    </recommendedName>
</protein>
<reference evidence="10 11" key="1">
    <citation type="journal article" date="2014" name="Int. J. Syst. Evol. Microbiol.">
        <title>Complete genome sequence of Corynebacterium casei LMG S-19264T (=DSM 44701T), isolated from a smear-ripened cheese.</title>
        <authorList>
            <consortium name="US DOE Joint Genome Institute (JGI-PGF)"/>
            <person name="Walter F."/>
            <person name="Albersmeier A."/>
            <person name="Kalinowski J."/>
            <person name="Ruckert C."/>
        </authorList>
    </citation>
    <scope>NUCLEOTIDE SEQUENCE [LARGE SCALE GENOMIC DNA]</scope>
    <source>
        <strain evidence="10 11">CGMCC 1.15286</strain>
    </source>
</reference>
<dbReference type="InterPro" id="IPR012259">
    <property type="entry name" value="DHFR"/>
</dbReference>
<evidence type="ECO:0000256" key="7">
    <source>
        <dbReference type="ARBA" id="ARBA00025067"/>
    </source>
</evidence>
<comment type="catalytic activity">
    <reaction evidence="8">
        <text>(6S)-5,6,7,8-tetrahydrofolate + NADP(+) = 7,8-dihydrofolate + NADPH + H(+)</text>
        <dbReference type="Rhea" id="RHEA:15009"/>
        <dbReference type="ChEBI" id="CHEBI:15378"/>
        <dbReference type="ChEBI" id="CHEBI:57451"/>
        <dbReference type="ChEBI" id="CHEBI:57453"/>
        <dbReference type="ChEBI" id="CHEBI:57783"/>
        <dbReference type="ChEBI" id="CHEBI:58349"/>
        <dbReference type="EC" id="1.5.1.3"/>
    </reaction>
</comment>
<feature type="domain" description="DHFR" evidence="9">
    <location>
        <begin position="2"/>
        <end position="161"/>
    </location>
</feature>
<dbReference type="GO" id="GO:0046452">
    <property type="term" value="P:dihydrofolate metabolic process"/>
    <property type="evidence" value="ECO:0007669"/>
    <property type="project" value="TreeGrafter"/>
</dbReference>
<dbReference type="GO" id="GO:0046654">
    <property type="term" value="P:tetrahydrofolate biosynthetic process"/>
    <property type="evidence" value="ECO:0007669"/>
    <property type="project" value="InterPro"/>
</dbReference>
<dbReference type="GO" id="GO:0070401">
    <property type="term" value="F:NADP+ binding"/>
    <property type="evidence" value="ECO:0007669"/>
    <property type="project" value="UniProtKB-ARBA"/>
</dbReference>
<keyword evidence="6 8" id="KW-0560">Oxidoreductase</keyword>
<dbReference type="CDD" id="cd00209">
    <property type="entry name" value="DHFR"/>
    <property type="match status" value="1"/>
</dbReference>
<evidence type="ECO:0000256" key="3">
    <source>
        <dbReference type="ARBA" id="ARBA00012856"/>
    </source>
</evidence>
<evidence type="ECO:0000256" key="5">
    <source>
        <dbReference type="ARBA" id="ARBA00022857"/>
    </source>
</evidence>
<keyword evidence="4 8" id="KW-0554">One-carbon metabolism</keyword>
<evidence type="ECO:0000259" key="9">
    <source>
        <dbReference type="PROSITE" id="PS51330"/>
    </source>
</evidence>
<comment type="caution">
    <text evidence="10">The sequence shown here is derived from an EMBL/GenBank/DDBJ whole genome shotgun (WGS) entry which is preliminary data.</text>
</comment>
<gene>
    <name evidence="10" type="primary">folA</name>
    <name evidence="10" type="ORF">GCM10010918_53470</name>
</gene>
<dbReference type="GO" id="GO:0046655">
    <property type="term" value="P:folic acid metabolic process"/>
    <property type="evidence" value="ECO:0007669"/>
    <property type="project" value="TreeGrafter"/>
</dbReference>
<comment type="pathway">
    <text evidence="1 8">Cofactor biosynthesis; tetrahydrofolate biosynthesis; 5,6,7,8-tetrahydrofolate from 7,8-dihydrofolate: step 1/1.</text>
</comment>
<proteinExistence type="inferred from homology"/>
<evidence type="ECO:0000313" key="11">
    <source>
        <dbReference type="Proteomes" id="UP000600247"/>
    </source>
</evidence>
<dbReference type="PIRSF" id="PIRSF000194">
    <property type="entry name" value="DHFR"/>
    <property type="match status" value="1"/>
</dbReference>
<dbReference type="AlphaFoldDB" id="A0A917HSR3"/>
<evidence type="ECO:0000256" key="2">
    <source>
        <dbReference type="ARBA" id="ARBA00009539"/>
    </source>
</evidence>
<evidence type="ECO:0000256" key="6">
    <source>
        <dbReference type="ARBA" id="ARBA00023002"/>
    </source>
</evidence>
<dbReference type="GO" id="GO:0004146">
    <property type="term" value="F:dihydrofolate reductase activity"/>
    <property type="evidence" value="ECO:0007669"/>
    <property type="project" value="UniProtKB-EC"/>
</dbReference>
<dbReference type="InterPro" id="IPR024072">
    <property type="entry name" value="DHFR-like_dom_sf"/>
</dbReference>
<keyword evidence="5 8" id="KW-0521">NADP</keyword>
<dbReference type="EC" id="1.5.1.3" evidence="3 8"/>
<dbReference type="GO" id="GO:0005829">
    <property type="term" value="C:cytosol"/>
    <property type="evidence" value="ECO:0007669"/>
    <property type="project" value="TreeGrafter"/>
</dbReference>
<dbReference type="PRINTS" id="PR00070">
    <property type="entry name" value="DHFR"/>
</dbReference>
<dbReference type="Gene3D" id="3.40.430.10">
    <property type="entry name" value="Dihydrofolate Reductase, subunit A"/>
    <property type="match status" value="1"/>
</dbReference>
<accession>A0A917HSR3</accession>
<name>A0A917HSR3_9BACL</name>
<dbReference type="PANTHER" id="PTHR48069">
    <property type="entry name" value="DIHYDROFOLATE REDUCTASE"/>
    <property type="match status" value="1"/>
</dbReference>
<keyword evidence="11" id="KW-1185">Reference proteome</keyword>
<dbReference type="GO" id="GO:0006730">
    <property type="term" value="P:one-carbon metabolic process"/>
    <property type="evidence" value="ECO:0007669"/>
    <property type="project" value="UniProtKB-KW"/>
</dbReference>
<comment type="similarity">
    <text evidence="2 8">Belongs to the dihydrofolate reductase family.</text>
</comment>
<dbReference type="PANTHER" id="PTHR48069:SF3">
    <property type="entry name" value="DIHYDROFOLATE REDUCTASE"/>
    <property type="match status" value="1"/>
</dbReference>
<dbReference type="Pfam" id="PF00186">
    <property type="entry name" value="DHFR_1"/>
    <property type="match status" value="1"/>
</dbReference>
<dbReference type="InterPro" id="IPR001796">
    <property type="entry name" value="DHFR_dom"/>
</dbReference>
<sequence>MSITMIAAMDRNRTIGFGNRLPWKLPAEMAYFKRNTIGKTIIMGRKTFESFRSKPLPNRRNVVLTRQENASFEGCETVGSVQEAIERFGGEDLMIIGGEEIYAQFLPFADKLLLTEVHTSVPEGDAYFPVFSMEEWTLVHQEPVASDEANAYPFTFQTFTRSGQTGL</sequence>
<evidence type="ECO:0000256" key="8">
    <source>
        <dbReference type="PIRNR" id="PIRNR000194"/>
    </source>
</evidence>
<evidence type="ECO:0000313" key="10">
    <source>
        <dbReference type="EMBL" id="GGG88289.1"/>
    </source>
</evidence>
<comment type="function">
    <text evidence="7 8">Key enzyme in folate metabolism. Catalyzes an essential reaction for de novo glycine and purine synthesis, and for DNA precursor synthesis.</text>
</comment>
<evidence type="ECO:0000256" key="1">
    <source>
        <dbReference type="ARBA" id="ARBA00004903"/>
    </source>
</evidence>
<dbReference type="FunFam" id="3.40.430.10:FF:000001">
    <property type="entry name" value="Dihydrofolate reductase"/>
    <property type="match status" value="1"/>
</dbReference>
<dbReference type="EMBL" id="BMHY01000019">
    <property type="protein sequence ID" value="GGG88289.1"/>
    <property type="molecule type" value="Genomic_DNA"/>
</dbReference>